<organism evidence="2 3">
    <name type="scientific">Plantibacter flavus</name>
    <dbReference type="NCBI Taxonomy" id="150123"/>
    <lineage>
        <taxon>Bacteria</taxon>
        <taxon>Bacillati</taxon>
        <taxon>Actinomycetota</taxon>
        <taxon>Actinomycetes</taxon>
        <taxon>Micrococcales</taxon>
        <taxon>Microbacteriaceae</taxon>
        <taxon>Plantibacter</taxon>
    </lineage>
</organism>
<feature type="transmembrane region" description="Helical" evidence="1">
    <location>
        <begin position="88"/>
        <end position="107"/>
    </location>
</feature>
<protein>
    <submittedName>
        <fullName evidence="2">Uncharacterized protein</fullName>
    </submittedName>
</protein>
<comment type="caution">
    <text evidence="2">The sequence shown here is derived from an EMBL/GenBank/DDBJ whole genome shotgun (WGS) entry which is preliminary data.</text>
</comment>
<keyword evidence="1" id="KW-0472">Membrane</keyword>
<dbReference type="Proteomes" id="UP000266915">
    <property type="component" value="Unassembled WGS sequence"/>
</dbReference>
<evidence type="ECO:0000256" key="1">
    <source>
        <dbReference type="SAM" id="Phobius"/>
    </source>
</evidence>
<feature type="transmembrane region" description="Helical" evidence="1">
    <location>
        <begin position="15"/>
        <end position="40"/>
    </location>
</feature>
<feature type="transmembrane region" description="Helical" evidence="1">
    <location>
        <begin position="52"/>
        <end position="76"/>
    </location>
</feature>
<dbReference type="AlphaFoldDB" id="A0A3N2C2Z9"/>
<keyword evidence="3" id="KW-1185">Reference proteome</keyword>
<keyword evidence="1" id="KW-0812">Transmembrane</keyword>
<dbReference type="EMBL" id="RKHL01000001">
    <property type="protein sequence ID" value="ROR81674.1"/>
    <property type="molecule type" value="Genomic_DNA"/>
</dbReference>
<proteinExistence type="predicted"/>
<accession>A0A3N2C2Z9</accession>
<reference evidence="2 3" key="1">
    <citation type="submission" date="2018-11" db="EMBL/GenBank/DDBJ databases">
        <title>Sequencing the genomes of 1000 actinobacteria strains.</title>
        <authorList>
            <person name="Klenk H.-P."/>
        </authorList>
    </citation>
    <scope>NUCLEOTIDE SEQUENCE [LARGE SCALE GENOMIC DNA]</scope>
    <source>
        <strain evidence="2 3">DSM 14012</strain>
    </source>
</reference>
<name>A0A3N2C2Z9_9MICO</name>
<dbReference type="RefSeq" id="WP_143736326.1">
    <property type="nucleotide sequence ID" value="NZ_FXAP01000001.1"/>
</dbReference>
<gene>
    <name evidence="2" type="ORF">EDD42_1745</name>
</gene>
<evidence type="ECO:0000313" key="2">
    <source>
        <dbReference type="EMBL" id="ROR81674.1"/>
    </source>
</evidence>
<keyword evidence="1" id="KW-1133">Transmembrane helix</keyword>
<evidence type="ECO:0000313" key="3">
    <source>
        <dbReference type="Proteomes" id="UP000266915"/>
    </source>
</evidence>
<sequence>MAFPQARRSTTRWSLILRVIAGVVGAAAAIVLLLAIWMVVSSRFGWDDRDVHGYSLLFGTPIALFAGLVTAVSLPLAVPPAHRSRTRAVTLGVLAVTVVLLVIAVVTA</sequence>